<feature type="transmembrane region" description="Helical" evidence="1">
    <location>
        <begin position="299"/>
        <end position="319"/>
    </location>
</feature>
<evidence type="ECO:0000313" key="2">
    <source>
        <dbReference type="EMBL" id="OGL77005.1"/>
    </source>
</evidence>
<comment type="caution">
    <text evidence="2">The sequence shown here is derived from an EMBL/GenBank/DDBJ whole genome shotgun (WGS) entry which is preliminary data.</text>
</comment>
<dbReference type="Pfam" id="PF10101">
    <property type="entry name" value="DUF2339"/>
    <property type="match status" value="1"/>
</dbReference>
<feature type="transmembrane region" description="Helical" evidence="1">
    <location>
        <begin position="196"/>
        <end position="215"/>
    </location>
</feature>
<feature type="transmembrane region" description="Helical" evidence="1">
    <location>
        <begin position="271"/>
        <end position="292"/>
    </location>
</feature>
<reference evidence="2 3" key="1">
    <citation type="journal article" date="2016" name="Nat. Commun.">
        <title>Thousands of microbial genomes shed light on interconnected biogeochemical processes in an aquifer system.</title>
        <authorList>
            <person name="Anantharaman K."/>
            <person name="Brown C.T."/>
            <person name="Hug L.A."/>
            <person name="Sharon I."/>
            <person name="Castelle C.J."/>
            <person name="Probst A.J."/>
            <person name="Thomas B.C."/>
            <person name="Singh A."/>
            <person name="Wilkins M.J."/>
            <person name="Karaoz U."/>
            <person name="Brodie E.L."/>
            <person name="Williams K.H."/>
            <person name="Hubbard S.S."/>
            <person name="Banfield J.F."/>
        </authorList>
    </citation>
    <scope>NUCLEOTIDE SEQUENCE [LARGE SCALE GENOMIC DNA]</scope>
</reference>
<feature type="transmembrane region" description="Helical" evidence="1">
    <location>
        <begin position="406"/>
        <end position="423"/>
    </location>
</feature>
<feature type="transmembrane region" description="Helical" evidence="1">
    <location>
        <begin position="354"/>
        <end position="371"/>
    </location>
</feature>
<feature type="transmembrane region" description="Helical" evidence="1">
    <location>
        <begin position="496"/>
        <end position="514"/>
    </location>
</feature>
<accession>A0A1F7UFG0</accession>
<sequence length="578" mass="63501">MYAFLFILGIVLFVIVMNLRGRVKRLEALVRQTSMQPVVPQPVVSAQGELAVPQAASTVTPASPAPVDTHASDAIERFITWLKDDWLLKLGAALILIGFGWLVTYAFPHNWVGPMGRIALGLIAGTGILCLGWWRIRTYLNQGSVFLVLGSTTILVTIFAAREVYDFFTPLSALAVMFLSVVFVALASVRFKSHSLSLLSLAMAGAAPMLTSMPTYDYPVYFIYLLIVVLGTLWIVAVTRRQELTTAALILVAFYSVPHFAGSAYSSDRDILLLLSYAFAAVFFVATTLGILKAQGKELAADLVTAGGSGLLLLAWIMFAAQDEWKSLLIAAWMVVFAVGAFAVFRMTRRREPMYVYAGVAVAMLAAATAAELDGAVLTIAYTIECAVVALVAYVTVHDLSFAERLSLLLIGPFVLSFNSIFSRAWRDGVLHKDFFVLLILALVLLFLGVFFARQRRQEGASRISDFNLFLLIAGSAYIYLLMWRSLHAAFLDADLAAMIALVSYTLIGLYFYFYGRVSERSVPRVYGGSLLGCVVLRLFIVDVWSMELTGRIITFFMVGALLVSTAFLGRKKKEIIT</sequence>
<organism evidence="2 3">
    <name type="scientific">Candidatus Uhrbacteria bacterium RIFCSPHIGHO2_12_FULL_54_23</name>
    <dbReference type="NCBI Taxonomy" id="1802397"/>
    <lineage>
        <taxon>Bacteria</taxon>
        <taxon>Candidatus Uhriibacteriota</taxon>
    </lineage>
</organism>
<feature type="transmembrane region" description="Helical" evidence="1">
    <location>
        <begin position="6"/>
        <end position="23"/>
    </location>
</feature>
<dbReference type="EMBL" id="MGEF01000068">
    <property type="protein sequence ID" value="OGL77005.1"/>
    <property type="molecule type" value="Genomic_DNA"/>
</dbReference>
<feature type="transmembrane region" description="Helical" evidence="1">
    <location>
        <begin position="118"/>
        <end position="136"/>
    </location>
</feature>
<proteinExistence type="predicted"/>
<dbReference type="PANTHER" id="PTHR38434">
    <property type="entry name" value="BLL2549 PROTEIN"/>
    <property type="match status" value="1"/>
</dbReference>
<feature type="transmembrane region" description="Helical" evidence="1">
    <location>
        <begin position="325"/>
        <end position="345"/>
    </location>
</feature>
<feature type="transmembrane region" description="Helical" evidence="1">
    <location>
        <begin position="246"/>
        <end position="265"/>
    </location>
</feature>
<dbReference type="PANTHER" id="PTHR38434:SF1">
    <property type="entry name" value="BLL2549 PROTEIN"/>
    <property type="match status" value="1"/>
</dbReference>
<evidence type="ECO:0008006" key="4">
    <source>
        <dbReference type="Google" id="ProtNLM"/>
    </source>
</evidence>
<dbReference type="AlphaFoldDB" id="A0A1F7UFG0"/>
<keyword evidence="1" id="KW-0812">Transmembrane</keyword>
<feature type="transmembrane region" description="Helical" evidence="1">
    <location>
        <begin position="86"/>
        <end position="106"/>
    </location>
</feature>
<feature type="transmembrane region" description="Helical" evidence="1">
    <location>
        <begin position="465"/>
        <end position="484"/>
    </location>
</feature>
<feature type="transmembrane region" description="Helical" evidence="1">
    <location>
        <begin position="435"/>
        <end position="453"/>
    </location>
</feature>
<feature type="transmembrane region" description="Helical" evidence="1">
    <location>
        <begin position="143"/>
        <end position="161"/>
    </location>
</feature>
<feature type="transmembrane region" description="Helical" evidence="1">
    <location>
        <begin position="553"/>
        <end position="570"/>
    </location>
</feature>
<dbReference type="STRING" id="1802397.A3J43_03995"/>
<keyword evidence="1" id="KW-1133">Transmembrane helix</keyword>
<dbReference type="InterPro" id="IPR019286">
    <property type="entry name" value="DUF2339_TM"/>
</dbReference>
<keyword evidence="1" id="KW-0472">Membrane</keyword>
<gene>
    <name evidence="2" type="ORF">A3J43_03995</name>
</gene>
<feature type="transmembrane region" description="Helical" evidence="1">
    <location>
        <begin position="377"/>
        <end position="397"/>
    </location>
</feature>
<feature type="transmembrane region" description="Helical" evidence="1">
    <location>
        <begin position="221"/>
        <end position="239"/>
    </location>
</feature>
<name>A0A1F7UFG0_9BACT</name>
<dbReference type="Proteomes" id="UP000176604">
    <property type="component" value="Unassembled WGS sequence"/>
</dbReference>
<evidence type="ECO:0000256" key="1">
    <source>
        <dbReference type="SAM" id="Phobius"/>
    </source>
</evidence>
<feature type="transmembrane region" description="Helical" evidence="1">
    <location>
        <begin position="526"/>
        <end position="547"/>
    </location>
</feature>
<protein>
    <recommendedName>
        <fullName evidence="4">DUF2339 domain-containing protein</fullName>
    </recommendedName>
</protein>
<feature type="transmembrane region" description="Helical" evidence="1">
    <location>
        <begin position="167"/>
        <end position="189"/>
    </location>
</feature>
<evidence type="ECO:0000313" key="3">
    <source>
        <dbReference type="Proteomes" id="UP000176604"/>
    </source>
</evidence>